<accession>A0AAE0BMH0</accession>
<dbReference type="Proteomes" id="UP001190700">
    <property type="component" value="Unassembled WGS sequence"/>
</dbReference>
<reference evidence="1 2" key="1">
    <citation type="journal article" date="2015" name="Genome Biol. Evol.">
        <title>Comparative Genomics of a Bacterivorous Green Alga Reveals Evolutionary Causalities and Consequences of Phago-Mixotrophic Mode of Nutrition.</title>
        <authorList>
            <person name="Burns J.A."/>
            <person name="Paasch A."/>
            <person name="Narechania A."/>
            <person name="Kim E."/>
        </authorList>
    </citation>
    <scope>NUCLEOTIDE SEQUENCE [LARGE SCALE GENOMIC DNA]</scope>
    <source>
        <strain evidence="1 2">PLY_AMNH</strain>
    </source>
</reference>
<dbReference type="AlphaFoldDB" id="A0AAE0BMH0"/>
<keyword evidence="2" id="KW-1185">Reference proteome</keyword>
<dbReference type="EMBL" id="LGRX02034143">
    <property type="protein sequence ID" value="KAK3238680.1"/>
    <property type="molecule type" value="Genomic_DNA"/>
</dbReference>
<comment type="caution">
    <text evidence="1">The sequence shown here is derived from an EMBL/GenBank/DDBJ whole genome shotgun (WGS) entry which is preliminary data.</text>
</comment>
<organism evidence="1 2">
    <name type="scientific">Cymbomonas tetramitiformis</name>
    <dbReference type="NCBI Taxonomy" id="36881"/>
    <lineage>
        <taxon>Eukaryota</taxon>
        <taxon>Viridiplantae</taxon>
        <taxon>Chlorophyta</taxon>
        <taxon>Pyramimonadophyceae</taxon>
        <taxon>Pyramimonadales</taxon>
        <taxon>Pyramimonadaceae</taxon>
        <taxon>Cymbomonas</taxon>
    </lineage>
</organism>
<sequence>MGKVLEEQTQATSDEVKVYGSDRIFPIEDWRPLSILLRRGQATSPPTESKRSSTLAALLRGGVKRSRMSSVTDADHVEGRETLKRRPLALAALNAAAREIADTPKSLCPEP</sequence>
<evidence type="ECO:0000313" key="2">
    <source>
        <dbReference type="Proteomes" id="UP001190700"/>
    </source>
</evidence>
<proteinExistence type="predicted"/>
<evidence type="ECO:0000313" key="1">
    <source>
        <dbReference type="EMBL" id="KAK3238680.1"/>
    </source>
</evidence>
<protein>
    <submittedName>
        <fullName evidence="1">Uncharacterized protein</fullName>
    </submittedName>
</protein>
<name>A0AAE0BMH0_9CHLO</name>
<gene>
    <name evidence="1" type="ORF">CYMTET_51326</name>
</gene>